<keyword evidence="2 4" id="KW-0378">Hydrolase</keyword>
<feature type="domain" description="Alpha/beta hydrolase fold-3" evidence="3">
    <location>
        <begin position="89"/>
        <end position="290"/>
    </location>
</feature>
<sequence length="322" mass="34966">MVQDFRQGGNGVRARVIHGLSRVFVRPTLTFWPLRGPLAPLLRPVMHVLDLMFRFVPRLPGTRTRKVADSGWCGELVEPVDGPTAAGAIVYLHGGAFVFCGLATHRRIVERLALRTGLPVLSVDYRQHPRGRLDDSMEDVAAAVRWLHAEGIGVDSTVFIGDSAGGFLAFALALEAPKRGIARPIGVIGLSAWLDLAHEVKLAHRNARSDVFLPAGRFAQIALLMAGDAQGVIDPLRSPVNGELAQLPPALLICAEDEVLRADAEVMSERLLAAGVEHRLQVWQGQVHAFPVLGNLLPESRAAIEEIAEFIRTLERPSRATG</sequence>
<dbReference type="GO" id="GO:0004806">
    <property type="term" value="F:triacylglycerol lipase activity"/>
    <property type="evidence" value="ECO:0007669"/>
    <property type="project" value="TreeGrafter"/>
</dbReference>
<dbReference type="InterPro" id="IPR050300">
    <property type="entry name" value="GDXG_lipolytic_enzyme"/>
</dbReference>
<reference evidence="4 5" key="1">
    <citation type="submission" date="2020-05" db="EMBL/GenBank/DDBJ databases">
        <title>MicrobeNet Type strains.</title>
        <authorList>
            <person name="Nicholson A.C."/>
        </authorList>
    </citation>
    <scope>NUCLEOTIDE SEQUENCE [LARGE SCALE GENOMIC DNA]</scope>
    <source>
        <strain evidence="4 5">JCM 3224</strain>
    </source>
</reference>
<dbReference type="Gene3D" id="3.40.50.1820">
    <property type="entry name" value="alpha/beta hydrolase"/>
    <property type="match status" value="1"/>
</dbReference>
<evidence type="ECO:0000259" key="3">
    <source>
        <dbReference type="Pfam" id="PF07859"/>
    </source>
</evidence>
<comment type="caution">
    <text evidence="4">The sequence shown here is derived from an EMBL/GenBank/DDBJ whole genome shotgun (WGS) entry which is preliminary data.</text>
</comment>
<evidence type="ECO:0000256" key="1">
    <source>
        <dbReference type="ARBA" id="ARBA00010515"/>
    </source>
</evidence>
<dbReference type="SUPFAM" id="SSF53474">
    <property type="entry name" value="alpha/beta-Hydrolases"/>
    <property type="match status" value="1"/>
</dbReference>
<name>A0A849BVM8_9NOCA</name>
<evidence type="ECO:0000313" key="4">
    <source>
        <dbReference type="EMBL" id="NNH70612.1"/>
    </source>
</evidence>
<protein>
    <submittedName>
        <fullName evidence="4">Alpha/beta hydrolase</fullName>
    </submittedName>
</protein>
<dbReference type="RefSeq" id="WP_170264217.1">
    <property type="nucleotide sequence ID" value="NZ_JABELX010000004.1"/>
</dbReference>
<evidence type="ECO:0000313" key="5">
    <source>
        <dbReference type="Proteomes" id="UP000586827"/>
    </source>
</evidence>
<dbReference type="EMBL" id="JABELX010000004">
    <property type="protein sequence ID" value="NNH70612.1"/>
    <property type="molecule type" value="Genomic_DNA"/>
</dbReference>
<dbReference type="Proteomes" id="UP000586827">
    <property type="component" value="Unassembled WGS sequence"/>
</dbReference>
<dbReference type="PANTHER" id="PTHR48081">
    <property type="entry name" value="AB HYDROLASE SUPERFAMILY PROTEIN C4A8.06C"/>
    <property type="match status" value="1"/>
</dbReference>
<evidence type="ECO:0000256" key="2">
    <source>
        <dbReference type="ARBA" id="ARBA00022801"/>
    </source>
</evidence>
<keyword evidence="5" id="KW-1185">Reference proteome</keyword>
<accession>A0A849BVM8</accession>
<dbReference type="Pfam" id="PF07859">
    <property type="entry name" value="Abhydrolase_3"/>
    <property type="match status" value="1"/>
</dbReference>
<comment type="similarity">
    <text evidence="1">Belongs to the 'GDXG' lipolytic enzyme family.</text>
</comment>
<proteinExistence type="inferred from homology"/>
<dbReference type="PANTHER" id="PTHR48081:SF30">
    <property type="entry name" value="ACETYL-HYDROLASE LIPR-RELATED"/>
    <property type="match status" value="1"/>
</dbReference>
<organism evidence="4 5">
    <name type="scientific">Nocardia uniformis</name>
    <dbReference type="NCBI Taxonomy" id="53432"/>
    <lineage>
        <taxon>Bacteria</taxon>
        <taxon>Bacillati</taxon>
        <taxon>Actinomycetota</taxon>
        <taxon>Actinomycetes</taxon>
        <taxon>Mycobacteriales</taxon>
        <taxon>Nocardiaceae</taxon>
        <taxon>Nocardia</taxon>
    </lineage>
</organism>
<dbReference type="InterPro" id="IPR013094">
    <property type="entry name" value="AB_hydrolase_3"/>
</dbReference>
<gene>
    <name evidence="4" type="ORF">HLB23_12185</name>
</gene>
<dbReference type="AlphaFoldDB" id="A0A849BVM8"/>
<dbReference type="InterPro" id="IPR029058">
    <property type="entry name" value="AB_hydrolase_fold"/>
</dbReference>